<dbReference type="GO" id="GO:0016787">
    <property type="term" value="F:hydrolase activity"/>
    <property type="evidence" value="ECO:0007669"/>
    <property type="project" value="UniProtKB-KW"/>
</dbReference>
<feature type="region of interest" description="Disordered" evidence="2">
    <location>
        <begin position="522"/>
        <end position="545"/>
    </location>
</feature>
<evidence type="ECO:0000259" key="4">
    <source>
        <dbReference type="SMART" id="SM01027"/>
    </source>
</evidence>
<dbReference type="InterPro" id="IPR050698">
    <property type="entry name" value="MBL"/>
</dbReference>
<dbReference type="CDD" id="cd16295">
    <property type="entry name" value="TTHA0252-CPSF-like_MBL-fold"/>
    <property type="match status" value="1"/>
</dbReference>
<reference evidence="5 6" key="1">
    <citation type="journal article" date="2017" name="Int. J. Syst. Evol. Microbiol.">
        <title>Gemmobacter straminiformis sp. nov., isolated from an artificial fountain.</title>
        <authorList>
            <person name="Kang J.Y."/>
            <person name="Kim M.J."/>
            <person name="Chun J."/>
            <person name="Son K.P."/>
            <person name="Jahng K.Y."/>
        </authorList>
    </citation>
    <scope>NUCLEOTIDE SEQUENCE [LARGE SCALE GENOMIC DNA]</scope>
    <source>
        <strain evidence="5 6">CAM-8</strain>
    </source>
</reference>
<evidence type="ECO:0000256" key="2">
    <source>
        <dbReference type="SAM" id="MobiDB-lite"/>
    </source>
</evidence>
<dbReference type="PANTHER" id="PTHR11203">
    <property type="entry name" value="CLEAVAGE AND POLYADENYLATION SPECIFICITY FACTOR FAMILY MEMBER"/>
    <property type="match status" value="1"/>
</dbReference>
<sequence>MSDPRLSFHGAARGVTGSCFRLQTASGEILIDCGMFQGPKTEKELNYRPFPFDARRIRAVVLTHAHIDHSGLLPKLVRDGFSGPIHATPATADLCEVMLPDSAHIQSSEVEHLNRRKVERHSPQVQPIYDQADAMTCLGLFDHHPYGDWFTVLPDLRARFWNAGHLLGSASVEIELAVDGTTRRLLFSGDIGPNSKLMEPDPTGPAGVDYIICESTYGDTDRDDTTAPARRALLRDEVLAAMNPEGVLLIPSFAVERAQELLSDLRLLMAQGDLPRIPIYIDSPMATAATRVFARHAKSLEGGKTFLEGLRATDVHFTESVEQSMALDRLQGFHIVIAASGMCEAGRIRHRLRNWLWRDAATVLLVGFQAAGTLGRILQDGAPEVRIQGRDYAVRARIRSIDLYSGHADGPELQAWIEARKPLAAQIFLVHGEPAAIEGLADRLRPSLGPDAVVIPALDATYALGPTRARLTEGAAPRVNPACIACDDWHNDASRLSLALSEALARCPDDAARAELIARMAAALHPQAPDRRHKPRPEHRHRHHH</sequence>
<keyword evidence="1 5" id="KW-0378">Hydrolase</keyword>
<proteinExistence type="predicted"/>
<keyword evidence="6" id="KW-1185">Reference proteome</keyword>
<gene>
    <name evidence="5" type="ORF">H7F16_05920</name>
</gene>
<dbReference type="InterPro" id="IPR001279">
    <property type="entry name" value="Metallo-B-lactamas"/>
</dbReference>
<comment type="caution">
    <text evidence="5">The sequence shown here is derived from an EMBL/GenBank/DDBJ whole genome shotgun (WGS) entry which is preliminary data.</text>
</comment>
<evidence type="ECO:0000256" key="1">
    <source>
        <dbReference type="ARBA" id="ARBA00022801"/>
    </source>
</evidence>
<dbReference type="Gene3D" id="3.40.50.10890">
    <property type="match status" value="1"/>
</dbReference>
<dbReference type="PANTHER" id="PTHR11203:SF37">
    <property type="entry name" value="INTEGRATOR COMPLEX SUBUNIT 11"/>
    <property type="match status" value="1"/>
</dbReference>
<feature type="compositionally biased region" description="Basic residues" evidence="2">
    <location>
        <begin position="531"/>
        <end position="545"/>
    </location>
</feature>
<dbReference type="AlphaFoldDB" id="A0A842I5X8"/>
<protein>
    <submittedName>
        <fullName evidence="5">MBL fold metallo-hydrolase</fullName>
    </submittedName>
</protein>
<dbReference type="SMART" id="SM01027">
    <property type="entry name" value="Beta-Casp"/>
    <property type="match status" value="1"/>
</dbReference>
<dbReference type="SUPFAM" id="SSF56281">
    <property type="entry name" value="Metallo-hydrolase/oxidoreductase"/>
    <property type="match status" value="1"/>
</dbReference>
<accession>A0A842I5X8</accession>
<dbReference type="Pfam" id="PF00753">
    <property type="entry name" value="Lactamase_B"/>
    <property type="match status" value="1"/>
</dbReference>
<name>A0A842I5X8_9RHOB</name>
<dbReference type="SMART" id="SM00849">
    <property type="entry name" value="Lactamase_B"/>
    <property type="match status" value="1"/>
</dbReference>
<dbReference type="GO" id="GO:0004521">
    <property type="term" value="F:RNA endonuclease activity"/>
    <property type="evidence" value="ECO:0007669"/>
    <property type="project" value="TreeGrafter"/>
</dbReference>
<organism evidence="5 6">
    <name type="scientific">Paragemmobacter straminiformis</name>
    <dbReference type="NCBI Taxonomy" id="2045119"/>
    <lineage>
        <taxon>Bacteria</taxon>
        <taxon>Pseudomonadati</taxon>
        <taxon>Pseudomonadota</taxon>
        <taxon>Alphaproteobacteria</taxon>
        <taxon>Rhodobacterales</taxon>
        <taxon>Paracoccaceae</taxon>
        <taxon>Paragemmobacter</taxon>
    </lineage>
</organism>
<dbReference type="EMBL" id="JACLQD010000002">
    <property type="protein sequence ID" value="MBC2835036.1"/>
    <property type="molecule type" value="Genomic_DNA"/>
</dbReference>
<feature type="domain" description="Metallo-beta-lactamase" evidence="3">
    <location>
        <begin position="16"/>
        <end position="242"/>
    </location>
</feature>
<dbReference type="Pfam" id="PF10996">
    <property type="entry name" value="Beta-Casp"/>
    <property type="match status" value="1"/>
</dbReference>
<dbReference type="InterPro" id="IPR022712">
    <property type="entry name" value="Beta_Casp"/>
</dbReference>
<dbReference type="Gene3D" id="3.60.15.10">
    <property type="entry name" value="Ribonuclease Z/Hydroxyacylglutathione hydrolase-like"/>
    <property type="match status" value="1"/>
</dbReference>
<dbReference type="Proteomes" id="UP000555411">
    <property type="component" value="Unassembled WGS sequence"/>
</dbReference>
<dbReference type="Pfam" id="PF07521">
    <property type="entry name" value="RMMBL"/>
    <property type="match status" value="1"/>
</dbReference>
<dbReference type="InterPro" id="IPR011108">
    <property type="entry name" value="RMMBL"/>
</dbReference>
<evidence type="ECO:0000259" key="3">
    <source>
        <dbReference type="SMART" id="SM00849"/>
    </source>
</evidence>
<evidence type="ECO:0000313" key="6">
    <source>
        <dbReference type="Proteomes" id="UP000555411"/>
    </source>
</evidence>
<dbReference type="InterPro" id="IPR036866">
    <property type="entry name" value="RibonucZ/Hydroxyglut_hydro"/>
</dbReference>
<dbReference type="RefSeq" id="WP_185796669.1">
    <property type="nucleotide sequence ID" value="NZ_JACLQD010000002.1"/>
</dbReference>
<evidence type="ECO:0000313" key="5">
    <source>
        <dbReference type="EMBL" id="MBC2835036.1"/>
    </source>
</evidence>
<feature type="domain" description="Beta-Casp" evidence="4">
    <location>
        <begin position="258"/>
        <end position="378"/>
    </location>
</feature>